<organism evidence="6 7">
    <name type="scientific">Metapseudomonas resinovorans</name>
    <name type="common">Pseudomonas resinovorans</name>
    <dbReference type="NCBI Taxonomy" id="53412"/>
    <lineage>
        <taxon>Bacteria</taxon>
        <taxon>Pseudomonadati</taxon>
        <taxon>Pseudomonadota</taxon>
        <taxon>Gammaproteobacteria</taxon>
        <taxon>Pseudomonadales</taxon>
        <taxon>Pseudomonadaceae</taxon>
        <taxon>Metapseudomonas</taxon>
    </lineage>
</organism>
<keyword evidence="7" id="KW-1185">Reference proteome</keyword>
<name>A0ABT4YDF8_METRE</name>
<reference evidence="6 7" key="1">
    <citation type="submission" date="2022-07" db="EMBL/GenBank/DDBJ databases">
        <title>Genome Analysis of Selected Gammaproteobacteria from Nigerian Food snails.</title>
        <authorList>
            <person name="Okafor A.C."/>
        </authorList>
    </citation>
    <scope>NUCLEOTIDE SEQUENCE [LARGE SCALE GENOMIC DNA]</scope>
    <source>
        <strain evidence="6 7">Awg 2</strain>
    </source>
</reference>
<feature type="domain" description="HTH lysR-type" evidence="5">
    <location>
        <begin position="8"/>
        <end position="65"/>
    </location>
</feature>
<keyword evidence="3" id="KW-0238">DNA-binding</keyword>
<gene>
    <name evidence="6" type="ORF">NNO07_26560</name>
</gene>
<dbReference type="InterPro" id="IPR000847">
    <property type="entry name" value="LysR_HTH_N"/>
</dbReference>
<dbReference type="SUPFAM" id="SSF53850">
    <property type="entry name" value="Periplasmic binding protein-like II"/>
    <property type="match status" value="1"/>
</dbReference>
<dbReference type="PANTHER" id="PTHR30118:SF15">
    <property type="entry name" value="TRANSCRIPTIONAL REGULATORY PROTEIN"/>
    <property type="match status" value="1"/>
</dbReference>
<evidence type="ECO:0000256" key="2">
    <source>
        <dbReference type="ARBA" id="ARBA00023015"/>
    </source>
</evidence>
<protein>
    <submittedName>
        <fullName evidence="6">LysR family transcriptional regulator</fullName>
    </submittedName>
</protein>
<dbReference type="Gene3D" id="1.10.10.10">
    <property type="entry name" value="Winged helix-like DNA-binding domain superfamily/Winged helix DNA-binding domain"/>
    <property type="match status" value="1"/>
</dbReference>
<proteinExistence type="inferred from homology"/>
<evidence type="ECO:0000256" key="1">
    <source>
        <dbReference type="ARBA" id="ARBA00009437"/>
    </source>
</evidence>
<accession>A0ABT4YDF8</accession>
<dbReference type="InterPro" id="IPR005119">
    <property type="entry name" value="LysR_subst-bd"/>
</dbReference>
<dbReference type="Pfam" id="PF03466">
    <property type="entry name" value="LysR_substrate"/>
    <property type="match status" value="1"/>
</dbReference>
<comment type="similarity">
    <text evidence="1">Belongs to the LysR transcriptional regulatory family.</text>
</comment>
<dbReference type="InterPro" id="IPR050389">
    <property type="entry name" value="LysR-type_TF"/>
</dbReference>
<dbReference type="RefSeq" id="WP_271472491.1">
    <property type="nucleotide sequence ID" value="NZ_JANEWF010000055.1"/>
</dbReference>
<evidence type="ECO:0000313" key="6">
    <source>
        <dbReference type="EMBL" id="MDA8486647.1"/>
    </source>
</evidence>
<dbReference type="InterPro" id="IPR036390">
    <property type="entry name" value="WH_DNA-bd_sf"/>
</dbReference>
<keyword evidence="4" id="KW-0804">Transcription</keyword>
<comment type="caution">
    <text evidence="6">The sequence shown here is derived from an EMBL/GenBank/DDBJ whole genome shotgun (WGS) entry which is preliminary data.</text>
</comment>
<sequence length="305" mass="33853">MHSVLRRLDLNLLLAFDALYRHRSVTSAAAELAISASAFSHALGRLRDALNDELFIRQGNRMHPTHRAELLAEPVASALKTLAEGLGQWEPFVPASSQRTFTFAATDYTAFALLPALMRHLQTEAPGIRVRLVQSERKVSIEDLASGRIDFALGYSEGRDQLPGGVEVLDWLTDHYLVIARRDHPRVRGTLDLAGYLAERHVVVTPWNESSGAIDHVLEGMGLQREVAVQLPTVMAAPFIVGSTDLLMTVPGHAARTLQQVAGVELYPAPFEIPPYALRLYSHSKYARSDAHAWMLKQLRSLRVR</sequence>
<evidence type="ECO:0000259" key="5">
    <source>
        <dbReference type="PROSITE" id="PS50931"/>
    </source>
</evidence>
<dbReference type="EMBL" id="JANEWF010000055">
    <property type="protein sequence ID" value="MDA8486647.1"/>
    <property type="molecule type" value="Genomic_DNA"/>
</dbReference>
<dbReference type="InterPro" id="IPR036388">
    <property type="entry name" value="WH-like_DNA-bd_sf"/>
</dbReference>
<dbReference type="PROSITE" id="PS50931">
    <property type="entry name" value="HTH_LYSR"/>
    <property type="match status" value="1"/>
</dbReference>
<dbReference type="PANTHER" id="PTHR30118">
    <property type="entry name" value="HTH-TYPE TRANSCRIPTIONAL REGULATOR LEUO-RELATED"/>
    <property type="match status" value="1"/>
</dbReference>
<evidence type="ECO:0000313" key="7">
    <source>
        <dbReference type="Proteomes" id="UP001211689"/>
    </source>
</evidence>
<dbReference type="Proteomes" id="UP001211689">
    <property type="component" value="Unassembled WGS sequence"/>
</dbReference>
<dbReference type="Gene3D" id="3.40.190.10">
    <property type="entry name" value="Periplasmic binding protein-like II"/>
    <property type="match status" value="2"/>
</dbReference>
<evidence type="ECO:0000256" key="3">
    <source>
        <dbReference type="ARBA" id="ARBA00023125"/>
    </source>
</evidence>
<evidence type="ECO:0000256" key="4">
    <source>
        <dbReference type="ARBA" id="ARBA00023163"/>
    </source>
</evidence>
<dbReference type="SUPFAM" id="SSF46785">
    <property type="entry name" value="Winged helix' DNA-binding domain"/>
    <property type="match status" value="1"/>
</dbReference>
<dbReference type="Pfam" id="PF00126">
    <property type="entry name" value="HTH_1"/>
    <property type="match status" value="1"/>
</dbReference>
<keyword evidence="2" id="KW-0805">Transcription regulation</keyword>